<evidence type="ECO:0000259" key="4">
    <source>
        <dbReference type="Pfam" id="PF13205"/>
    </source>
</evidence>
<dbReference type="Gene3D" id="2.60.40.1220">
    <property type="match status" value="1"/>
</dbReference>
<keyword evidence="1" id="KW-0732">Signal</keyword>
<evidence type="ECO:0000313" key="6">
    <source>
        <dbReference type="Proteomes" id="UP001193734"/>
    </source>
</evidence>
<name>A0ABX2AWX5_9BACT</name>
<dbReference type="InterPro" id="IPR014755">
    <property type="entry name" value="Cu-Rt/internalin_Ig-like"/>
</dbReference>
<organism evidence="5 6">
    <name type="scientific">Xylanibacter rodentium</name>
    <dbReference type="NCBI Taxonomy" id="2736289"/>
    <lineage>
        <taxon>Bacteria</taxon>
        <taxon>Pseudomonadati</taxon>
        <taxon>Bacteroidota</taxon>
        <taxon>Bacteroidia</taxon>
        <taxon>Bacteroidales</taxon>
        <taxon>Prevotellaceae</taxon>
        <taxon>Xylanibacter</taxon>
    </lineage>
</organism>
<dbReference type="Pfam" id="PF13205">
    <property type="entry name" value="Big_5"/>
    <property type="match status" value="1"/>
</dbReference>
<sequence length="622" mass="70779">MGQPDGGWYDETPPKIVHASPADKATGVKTRKITITFDEFVKLEDAANKVVVSPPQLETPEIKSAGKRIVVELKDSLKDDITYTIDFSDAITDNNENNPMGNYTYSFSTGTEIDTFEVAGNVLDASNLEPVKGILVGLYDDLSDTAFTAKPMIRVSRTDSRGRFIIKGVAPGTYRVYALQDADGNYIYSQKSEMVAFSHDTFVPSCGPDIRQDTIWRDELRIDSIARVPYTHFRPDNIVLLAFTVPQTDRYLLKTERQDPRRIDFYFTYGSDSLPAVKGINFDASDAFVIEPSEKRDTIFYWLRDTALVNRDTLLMEVDYMMTDTTGLLTSRTDTISALPKKGYEKRMKELEKEIEKWQKDQEKARKKGEPYDSVMPVKNMEPKISIPSSMSPESSVFIEMPTPLARFDTSAIHLYSKHDTLWYRARFELHPVKGQLRRYELLAEWRPAVEYSLEIDSAAFEDIYGIVSKPVKKGLRVRSNDDFGSLMVSIDGRTDTLDMVVQLLNSSGNVVKQTKAKNNTAEFFYVQPGKYYLSAFTDNNGNGIWDTGDYEADRQPEAVFYNPKEIECKAKWDITVSWNINAVPLTEQKPMAITKQKPDKEKKQRNRNADRAREMGIPLKK</sequence>
<feature type="coiled-coil region" evidence="2">
    <location>
        <begin position="341"/>
        <end position="368"/>
    </location>
</feature>
<feature type="region of interest" description="Disordered" evidence="3">
    <location>
        <begin position="590"/>
        <end position="622"/>
    </location>
</feature>
<accession>A0ABX2AWX5</accession>
<feature type="domain" description="SbsA Ig-like" evidence="4">
    <location>
        <begin position="10"/>
        <end position="109"/>
    </location>
</feature>
<evidence type="ECO:0000313" key="5">
    <source>
        <dbReference type="EMBL" id="NPE13948.1"/>
    </source>
</evidence>
<dbReference type="Proteomes" id="UP001193734">
    <property type="component" value="Unassembled WGS sequence"/>
</dbReference>
<evidence type="ECO:0000256" key="1">
    <source>
        <dbReference type="ARBA" id="ARBA00022729"/>
    </source>
</evidence>
<dbReference type="EMBL" id="JABKKE010000008">
    <property type="protein sequence ID" value="NPE13948.1"/>
    <property type="molecule type" value="Genomic_DNA"/>
</dbReference>
<proteinExistence type="predicted"/>
<reference evidence="5 6" key="1">
    <citation type="submission" date="2020-05" db="EMBL/GenBank/DDBJ databases">
        <title>Distinct polysaccharide utilization as determinants for interspecies competition between intestinal Prevotella spp.</title>
        <authorList>
            <person name="Galvez E.J.C."/>
            <person name="Iljazovic A."/>
            <person name="Strowig T."/>
        </authorList>
    </citation>
    <scope>NUCLEOTIDE SEQUENCE [LARGE SCALE GENOMIC DNA]</scope>
    <source>
        <strain evidence="5 6">PROD</strain>
    </source>
</reference>
<protein>
    <recommendedName>
        <fullName evidence="4">SbsA Ig-like domain-containing protein</fullName>
    </recommendedName>
</protein>
<keyword evidence="2" id="KW-0175">Coiled coil</keyword>
<feature type="compositionally biased region" description="Basic and acidic residues" evidence="3">
    <location>
        <begin position="597"/>
        <end position="615"/>
    </location>
</feature>
<evidence type="ECO:0000256" key="3">
    <source>
        <dbReference type="SAM" id="MobiDB-lite"/>
    </source>
</evidence>
<dbReference type="SUPFAM" id="SSF49452">
    <property type="entry name" value="Starch-binding domain-like"/>
    <property type="match status" value="1"/>
</dbReference>
<dbReference type="InterPro" id="IPR032812">
    <property type="entry name" value="SbsA_Ig"/>
</dbReference>
<comment type="caution">
    <text evidence="5">The sequence shown here is derived from an EMBL/GenBank/DDBJ whole genome shotgun (WGS) entry which is preliminary data.</text>
</comment>
<evidence type="ECO:0000256" key="2">
    <source>
        <dbReference type="SAM" id="Coils"/>
    </source>
</evidence>
<keyword evidence="6" id="KW-1185">Reference proteome</keyword>
<dbReference type="InterPro" id="IPR013784">
    <property type="entry name" value="Carb-bd-like_fold"/>
</dbReference>
<gene>
    <name evidence="5" type="ORF">HPS55_06340</name>
</gene>
<feature type="region of interest" description="Disordered" evidence="3">
    <location>
        <begin position="1"/>
        <end position="23"/>
    </location>
</feature>